<dbReference type="GO" id="GO:0080044">
    <property type="term" value="F:quercetin 7-O-glucosyltransferase activity"/>
    <property type="evidence" value="ECO:0007669"/>
    <property type="project" value="TreeGrafter"/>
</dbReference>
<sequence>MGEKSYRGHVLLLPYPGQGHINPMLHFSRRLISKGLKVTLVNSIFISNSMNFGSSIGSVHLDVISDGFDNGGFAEAASIDEYLARLKAAGSRTLADLIKKYSCSSNPVVCLIYEPFLPWALDVAKEHGLYAAAFFTQPCAVDFIYYNIHHKLLTVPVSSTPVSISGLPLLDLRDMPSFLHVPKSYPAYFEMVLNQFSKTEKADYILINTFYKLEKEVVDVMSKVCPVLTIGPTVPSIYLDKRIEDDDDYGLDLYSLDASTSLNWISTKPPRSVVYVAFGSMADLSDKQMEELAWGLKRTNFNYLWVVRTSEQAKLPKGFMQDLGDKGLVVNWSPQVKLLRNEAMGCFFTHCGWNSTIEALSLGVPMWQCLNGLTNHPMLSLLKMFGRNERVVLAWPPNILDLEDKVLNWLAKKWPIKPVGPTIPSMFLDKRLEDDKDYDLSLLKPNSDACLKWLDSKKPCSVVYISFGSLLALGEDQMAELAWGLQRSDTCFLWVVRESEIKKLPNNSVEETIEMGLVVTWSPQLEVLAHKSVGCFLTHCGWNSILEALSLGVPMVAMPQWSDQPTNAKFVTDVWQVGVKVKEDEYGLSLKKR</sequence>
<evidence type="ECO:0000256" key="1">
    <source>
        <dbReference type="ARBA" id="ARBA00004935"/>
    </source>
</evidence>
<dbReference type="GO" id="GO:0047213">
    <property type="term" value="F:anthocyanidin 3-O-glucosyltransferase activity"/>
    <property type="evidence" value="ECO:0007669"/>
    <property type="project" value="UniProtKB-EC"/>
</dbReference>
<evidence type="ECO:0000256" key="7">
    <source>
        <dbReference type="RuleBase" id="RU362057"/>
    </source>
</evidence>
<dbReference type="AlphaFoldDB" id="A0A6A6LD02"/>
<dbReference type="EMBL" id="JAAGAX010000011">
    <property type="protein sequence ID" value="KAF2298335.1"/>
    <property type="molecule type" value="Genomic_DNA"/>
</dbReference>
<dbReference type="GO" id="GO:0032787">
    <property type="term" value="P:monocarboxylic acid metabolic process"/>
    <property type="evidence" value="ECO:0007669"/>
    <property type="project" value="UniProtKB-ARBA"/>
</dbReference>
<dbReference type="Gene3D" id="3.40.50.2000">
    <property type="entry name" value="Glycogen Phosphorylase B"/>
    <property type="match status" value="3"/>
</dbReference>
<evidence type="ECO:0000256" key="2">
    <source>
        <dbReference type="ARBA" id="ARBA00009995"/>
    </source>
</evidence>
<dbReference type="GO" id="GO:0080043">
    <property type="term" value="F:quercetin 3-O-glucosyltransferase activity"/>
    <property type="evidence" value="ECO:0007669"/>
    <property type="project" value="TreeGrafter"/>
</dbReference>
<keyword evidence="4 6" id="KW-0808">Transferase</keyword>
<keyword evidence="3 6" id="KW-0328">Glycosyltransferase</keyword>
<evidence type="ECO:0000256" key="3">
    <source>
        <dbReference type="ARBA" id="ARBA00022676"/>
    </source>
</evidence>
<dbReference type="SUPFAM" id="SSF53756">
    <property type="entry name" value="UDP-Glycosyltransferase/glycogen phosphorylase"/>
    <property type="match status" value="2"/>
</dbReference>
<accession>A0A6A6LD02</accession>
<dbReference type="Proteomes" id="UP000467840">
    <property type="component" value="Chromosome 1"/>
</dbReference>
<dbReference type="FunFam" id="3.40.50.2000:FF:000057">
    <property type="entry name" value="Glycosyltransferase"/>
    <property type="match status" value="1"/>
</dbReference>
<evidence type="ECO:0000256" key="5">
    <source>
        <dbReference type="ARBA" id="ARBA00047606"/>
    </source>
</evidence>
<dbReference type="EC" id="2.4.1.-" evidence="7"/>
<comment type="similarity">
    <text evidence="2 6">Belongs to the UDP-glycosyltransferase family.</text>
</comment>
<gene>
    <name evidence="8" type="ORF">GH714_022431</name>
</gene>
<dbReference type="GO" id="GO:0009718">
    <property type="term" value="P:anthocyanin-containing compound biosynthetic process"/>
    <property type="evidence" value="ECO:0007669"/>
    <property type="project" value="UniProtKB-UniPathway"/>
</dbReference>
<comment type="catalytic activity">
    <reaction evidence="5">
        <text>an anthocyanidin + UDP-alpha-D-glucose + H(+) = an anthocyanidin 3-O-beta-D-glucoside + UDP</text>
        <dbReference type="Rhea" id="RHEA:20093"/>
        <dbReference type="ChEBI" id="CHEBI:15378"/>
        <dbReference type="ChEBI" id="CHEBI:16307"/>
        <dbReference type="ChEBI" id="CHEBI:58223"/>
        <dbReference type="ChEBI" id="CHEBI:58885"/>
        <dbReference type="ChEBI" id="CHEBI:143576"/>
        <dbReference type="EC" id="2.4.1.115"/>
    </reaction>
</comment>
<comment type="caution">
    <text evidence="8">The sequence shown here is derived from an EMBL/GenBank/DDBJ whole genome shotgun (WGS) entry which is preliminary data.</text>
</comment>
<dbReference type="UniPathway" id="UPA00009"/>
<comment type="pathway">
    <text evidence="1">Pigment biosynthesis; anthocyanin biosynthesis.</text>
</comment>
<evidence type="ECO:0000313" key="8">
    <source>
        <dbReference type="EMBL" id="KAF2298335.1"/>
    </source>
</evidence>
<organism evidence="8 9">
    <name type="scientific">Hevea brasiliensis</name>
    <name type="common">Para rubber tree</name>
    <name type="synonym">Siphonia brasiliensis</name>
    <dbReference type="NCBI Taxonomy" id="3981"/>
    <lineage>
        <taxon>Eukaryota</taxon>
        <taxon>Viridiplantae</taxon>
        <taxon>Streptophyta</taxon>
        <taxon>Embryophyta</taxon>
        <taxon>Tracheophyta</taxon>
        <taxon>Spermatophyta</taxon>
        <taxon>Magnoliopsida</taxon>
        <taxon>eudicotyledons</taxon>
        <taxon>Gunneridae</taxon>
        <taxon>Pentapetalae</taxon>
        <taxon>rosids</taxon>
        <taxon>fabids</taxon>
        <taxon>Malpighiales</taxon>
        <taxon>Euphorbiaceae</taxon>
        <taxon>Crotonoideae</taxon>
        <taxon>Micrandreae</taxon>
        <taxon>Hevea</taxon>
    </lineage>
</organism>
<dbReference type="PANTHER" id="PTHR11926">
    <property type="entry name" value="GLUCOSYL/GLUCURONOSYL TRANSFERASES"/>
    <property type="match status" value="1"/>
</dbReference>
<dbReference type="FunFam" id="3.40.50.2000:FF:000019">
    <property type="entry name" value="Glycosyltransferase"/>
    <property type="match status" value="1"/>
</dbReference>
<dbReference type="PROSITE" id="PS00375">
    <property type="entry name" value="UDPGT"/>
    <property type="match status" value="1"/>
</dbReference>
<name>A0A6A6LD02_HEVBR</name>
<proteinExistence type="inferred from homology"/>
<dbReference type="PANTHER" id="PTHR11926:SF1311">
    <property type="entry name" value="UDP-GLYCOSYLTRANSFERASE 74F2"/>
    <property type="match status" value="1"/>
</dbReference>
<dbReference type="CDD" id="cd03784">
    <property type="entry name" value="GT1_Gtf-like"/>
    <property type="match status" value="2"/>
</dbReference>
<dbReference type="Pfam" id="PF00201">
    <property type="entry name" value="UDPGT"/>
    <property type="match status" value="2"/>
</dbReference>
<reference evidence="8 9" key="1">
    <citation type="journal article" date="2020" name="Mol. Plant">
        <title>The Chromosome-Based Rubber Tree Genome Provides New Insights into Spurge Genome Evolution and Rubber Biosynthesis.</title>
        <authorList>
            <person name="Liu J."/>
            <person name="Shi C."/>
            <person name="Shi C.C."/>
            <person name="Li W."/>
            <person name="Zhang Q.J."/>
            <person name="Zhang Y."/>
            <person name="Li K."/>
            <person name="Lu H.F."/>
            <person name="Shi C."/>
            <person name="Zhu S.T."/>
            <person name="Xiao Z.Y."/>
            <person name="Nan H."/>
            <person name="Yue Y."/>
            <person name="Zhu X.G."/>
            <person name="Wu Y."/>
            <person name="Hong X.N."/>
            <person name="Fan G.Y."/>
            <person name="Tong Y."/>
            <person name="Zhang D."/>
            <person name="Mao C.L."/>
            <person name="Liu Y.L."/>
            <person name="Hao S.J."/>
            <person name="Liu W.Q."/>
            <person name="Lv M.Q."/>
            <person name="Zhang H.B."/>
            <person name="Liu Y."/>
            <person name="Hu-Tang G.R."/>
            <person name="Wang J.P."/>
            <person name="Wang J.H."/>
            <person name="Sun Y.H."/>
            <person name="Ni S.B."/>
            <person name="Chen W.B."/>
            <person name="Zhang X.C."/>
            <person name="Jiao Y.N."/>
            <person name="Eichler E.E."/>
            <person name="Li G.H."/>
            <person name="Liu X."/>
            <person name="Gao L.Z."/>
        </authorList>
    </citation>
    <scope>NUCLEOTIDE SEQUENCE [LARGE SCALE GENOMIC DNA]</scope>
    <source>
        <strain evidence="9">cv. GT1</strain>
        <tissue evidence="8">Leaf</tissue>
    </source>
</reference>
<dbReference type="InterPro" id="IPR002213">
    <property type="entry name" value="UDP_glucos_trans"/>
</dbReference>
<evidence type="ECO:0000313" key="9">
    <source>
        <dbReference type="Proteomes" id="UP000467840"/>
    </source>
</evidence>
<keyword evidence="9" id="KW-1185">Reference proteome</keyword>
<dbReference type="InterPro" id="IPR035595">
    <property type="entry name" value="UDP_glycos_trans_CS"/>
</dbReference>
<evidence type="ECO:0000256" key="6">
    <source>
        <dbReference type="RuleBase" id="RU003718"/>
    </source>
</evidence>
<evidence type="ECO:0000256" key="4">
    <source>
        <dbReference type="ARBA" id="ARBA00022679"/>
    </source>
</evidence>
<protein>
    <recommendedName>
        <fullName evidence="7">Glycosyltransferase</fullName>
        <ecNumber evidence="7">2.4.1.-</ecNumber>
    </recommendedName>
</protein>